<dbReference type="Proteomes" id="UP001596152">
    <property type="component" value="Unassembled WGS sequence"/>
</dbReference>
<organism evidence="3 4">
    <name type="scientific">Brevundimonas staleyi</name>
    <dbReference type="NCBI Taxonomy" id="74326"/>
    <lineage>
        <taxon>Bacteria</taxon>
        <taxon>Pseudomonadati</taxon>
        <taxon>Pseudomonadota</taxon>
        <taxon>Alphaproteobacteria</taxon>
        <taxon>Caulobacterales</taxon>
        <taxon>Caulobacteraceae</taxon>
        <taxon>Brevundimonas</taxon>
    </lineage>
</organism>
<feature type="transmembrane region" description="Helical" evidence="1">
    <location>
        <begin position="6"/>
        <end position="30"/>
    </location>
</feature>
<dbReference type="RefSeq" id="WP_374038307.1">
    <property type="nucleotide sequence ID" value="NZ_CP169082.1"/>
</dbReference>
<reference evidence="4" key="1">
    <citation type="journal article" date="2019" name="Int. J. Syst. Evol. Microbiol.">
        <title>The Global Catalogue of Microorganisms (GCM) 10K type strain sequencing project: providing services to taxonomists for standard genome sequencing and annotation.</title>
        <authorList>
            <consortium name="The Broad Institute Genomics Platform"/>
            <consortium name="The Broad Institute Genome Sequencing Center for Infectious Disease"/>
            <person name="Wu L."/>
            <person name="Ma J."/>
        </authorList>
    </citation>
    <scope>NUCLEOTIDE SEQUENCE [LARGE SCALE GENOMIC DNA]</scope>
    <source>
        <strain evidence="4">JCM 12125</strain>
    </source>
</reference>
<keyword evidence="4" id="KW-1185">Reference proteome</keyword>
<proteinExistence type="predicted"/>
<accession>A0ABW0FWI6</accession>
<feature type="transmembrane region" description="Helical" evidence="1">
    <location>
        <begin position="118"/>
        <end position="139"/>
    </location>
</feature>
<dbReference type="EMBL" id="JBHSLF010000055">
    <property type="protein sequence ID" value="MFC5346125.1"/>
    <property type="molecule type" value="Genomic_DNA"/>
</dbReference>
<dbReference type="Pfam" id="PF07885">
    <property type="entry name" value="Ion_trans_2"/>
    <property type="match status" value="1"/>
</dbReference>
<evidence type="ECO:0000256" key="1">
    <source>
        <dbReference type="SAM" id="Phobius"/>
    </source>
</evidence>
<evidence type="ECO:0000313" key="3">
    <source>
        <dbReference type="EMBL" id="MFC5346125.1"/>
    </source>
</evidence>
<comment type="caution">
    <text evidence="3">The sequence shown here is derived from an EMBL/GenBank/DDBJ whole genome shotgun (WGS) entry which is preliminary data.</text>
</comment>
<name>A0ABW0FWI6_9CAUL</name>
<keyword evidence="1" id="KW-0812">Transmembrane</keyword>
<dbReference type="InterPro" id="IPR013099">
    <property type="entry name" value="K_chnl_dom"/>
</dbReference>
<evidence type="ECO:0000313" key="4">
    <source>
        <dbReference type="Proteomes" id="UP001596152"/>
    </source>
</evidence>
<keyword evidence="1" id="KW-1133">Transmembrane helix</keyword>
<sequence length="145" mass="15808">MLVELALSTVMVLLTVILHGAGLLMLGRLLEMRDRSKDHARISPVSIEGALVAVMATVGLLVLHGIEIWLYAALYRGIGAIETLRDAVYFSTVTYASIGFSDTLVAPEWKLLGAIEGINGALLLGWSIAFFVTLMTRFMPARHHD</sequence>
<feature type="domain" description="Potassium channel" evidence="2">
    <location>
        <begin position="69"/>
        <end position="136"/>
    </location>
</feature>
<gene>
    <name evidence="3" type="ORF">ACFPIE_19585</name>
</gene>
<keyword evidence="1" id="KW-0472">Membrane</keyword>
<dbReference type="SUPFAM" id="SSF81324">
    <property type="entry name" value="Voltage-gated potassium channels"/>
    <property type="match status" value="1"/>
</dbReference>
<protein>
    <submittedName>
        <fullName evidence="3">Ion channel</fullName>
    </submittedName>
</protein>
<evidence type="ECO:0000259" key="2">
    <source>
        <dbReference type="Pfam" id="PF07885"/>
    </source>
</evidence>
<feature type="transmembrane region" description="Helical" evidence="1">
    <location>
        <begin position="51"/>
        <end position="75"/>
    </location>
</feature>
<dbReference type="Gene3D" id="1.10.287.70">
    <property type="match status" value="1"/>
</dbReference>